<comment type="caution">
    <text evidence="1">The sequence shown here is derived from an EMBL/GenBank/DDBJ whole genome shotgun (WGS) entry which is preliminary data.</text>
</comment>
<name>A0ABN9XJH5_9DINO</name>
<keyword evidence="2" id="KW-1185">Reference proteome</keyword>
<dbReference type="Proteomes" id="UP001189429">
    <property type="component" value="Unassembled WGS sequence"/>
</dbReference>
<proteinExistence type="predicted"/>
<organism evidence="1 2">
    <name type="scientific">Prorocentrum cordatum</name>
    <dbReference type="NCBI Taxonomy" id="2364126"/>
    <lineage>
        <taxon>Eukaryota</taxon>
        <taxon>Sar</taxon>
        <taxon>Alveolata</taxon>
        <taxon>Dinophyceae</taxon>
        <taxon>Prorocentrales</taxon>
        <taxon>Prorocentraceae</taxon>
        <taxon>Prorocentrum</taxon>
    </lineage>
</organism>
<feature type="non-terminal residue" evidence="1">
    <location>
        <position position="105"/>
    </location>
</feature>
<dbReference type="EMBL" id="CAUYUJ010020457">
    <property type="protein sequence ID" value="CAK0898305.1"/>
    <property type="molecule type" value="Genomic_DNA"/>
</dbReference>
<evidence type="ECO:0000313" key="2">
    <source>
        <dbReference type="Proteomes" id="UP001189429"/>
    </source>
</evidence>
<accession>A0ABN9XJH5</accession>
<reference evidence="1" key="1">
    <citation type="submission" date="2023-10" db="EMBL/GenBank/DDBJ databases">
        <authorList>
            <person name="Chen Y."/>
            <person name="Shah S."/>
            <person name="Dougan E. K."/>
            <person name="Thang M."/>
            <person name="Chan C."/>
        </authorList>
    </citation>
    <scope>NUCLEOTIDE SEQUENCE [LARGE SCALE GENOMIC DNA]</scope>
</reference>
<gene>
    <name evidence="1" type="ORF">PCOR1329_LOCUS76210</name>
</gene>
<evidence type="ECO:0000313" key="1">
    <source>
        <dbReference type="EMBL" id="CAK0898305.1"/>
    </source>
</evidence>
<sequence length="105" mass="10987">MEGSRPGTRDMGVVLKVLSGSRAERLAGAAAGGGAAASSGLRRVLWRCTDLDRARRREQLQPLEEMVLPLLSARLPPGATALGVGASMDGAHLRLFVRLAAADPQ</sequence>
<protein>
    <submittedName>
        <fullName evidence="1">Uncharacterized protein</fullName>
    </submittedName>
</protein>